<organism evidence="8 9">
    <name type="scientific">Malassezia pachydermatis</name>
    <dbReference type="NCBI Taxonomy" id="77020"/>
    <lineage>
        <taxon>Eukaryota</taxon>
        <taxon>Fungi</taxon>
        <taxon>Dikarya</taxon>
        <taxon>Basidiomycota</taxon>
        <taxon>Ustilaginomycotina</taxon>
        <taxon>Malasseziomycetes</taxon>
        <taxon>Malasseziales</taxon>
        <taxon>Malasseziaceae</taxon>
        <taxon>Malassezia</taxon>
    </lineage>
</organism>
<dbReference type="Proteomes" id="UP000037751">
    <property type="component" value="Unassembled WGS sequence"/>
</dbReference>
<feature type="region of interest" description="Disordered" evidence="7">
    <location>
        <begin position="1"/>
        <end position="50"/>
    </location>
</feature>
<dbReference type="STRING" id="77020.A0A0M9VPH0"/>
<dbReference type="PANTHER" id="PTHR12684">
    <property type="entry name" value="PUTATIVE PHOSPHOTRANSFERASE"/>
    <property type="match status" value="1"/>
</dbReference>
<dbReference type="InterPro" id="IPR042081">
    <property type="entry name" value="RNA_2'-PTrans_C"/>
</dbReference>
<reference evidence="8 9" key="1">
    <citation type="submission" date="2015-07" db="EMBL/GenBank/DDBJ databases">
        <title>Draft Genome Sequence of Malassezia furfur CBS1878 and Malassezia pachydermatis CBS1879.</title>
        <authorList>
            <person name="Triana S."/>
            <person name="Ohm R."/>
            <person name="Gonzalez A."/>
            <person name="DeCock H."/>
            <person name="Restrepo S."/>
            <person name="Celis A."/>
        </authorList>
    </citation>
    <scope>NUCLEOTIDE SEQUENCE [LARGE SCALE GENOMIC DNA]</scope>
    <source>
        <strain evidence="8 9">CBS 1879</strain>
    </source>
</reference>
<evidence type="ECO:0000256" key="6">
    <source>
        <dbReference type="ARBA" id="ARBA00047949"/>
    </source>
</evidence>
<keyword evidence="4 8" id="KW-0808">Transferase</keyword>
<dbReference type="RefSeq" id="XP_017992045.1">
    <property type="nucleotide sequence ID" value="XM_018138675.1"/>
</dbReference>
<sequence length="279" mass="30604">MQPEDAPRSREQAKQWKKERKLQAQRKAKETASATAEAKAARRPSPPPSVQLSKALAYILRHGAEKEHLPVRPDGFIQVDAVLARPRVQKVPMMEEDTVRAPTLEDIQAIVRDNDKKRFELVEGAANSPTEPGTCWWIRAVQGHSLDQITDLSHIPLTVENVSSHLQALLPTSTSCQAIHGTNDEAWTQIEASQALRRMQRNHIHLAKGVPGSSGVISGMRTSCTRLLYVNVSRALEDGVPFVVSSNGVILTPGVGETGALPLTYVECVTDAQGTHIWP</sequence>
<dbReference type="OrthoDB" id="419694at2759"/>
<dbReference type="GeneID" id="28730551"/>
<dbReference type="EC" id="2.7.1.160" evidence="3"/>
<keyword evidence="9" id="KW-1185">Reference proteome</keyword>
<evidence type="ECO:0000313" key="8">
    <source>
        <dbReference type="EMBL" id="KOS14413.1"/>
    </source>
</evidence>
<accession>A0A0M9VPH0</accession>
<evidence type="ECO:0000313" key="9">
    <source>
        <dbReference type="Proteomes" id="UP000037751"/>
    </source>
</evidence>
<keyword evidence="5" id="KW-0520">NAD</keyword>
<comment type="function">
    <text evidence="1">Catalyzes the last step of tRNA splicing, the transfer of the splice junction 2'-phosphate from ligated tRNA to NAD to produce ADP-ribose 1''-2'' cyclic phosphate.</text>
</comment>
<evidence type="ECO:0000256" key="4">
    <source>
        <dbReference type="ARBA" id="ARBA00022679"/>
    </source>
</evidence>
<protein>
    <recommendedName>
        <fullName evidence="3">2'-phosphotransferase</fullName>
        <ecNumber evidence="3">2.7.1.160</ecNumber>
    </recommendedName>
</protein>
<proteinExistence type="inferred from homology"/>
<gene>
    <name evidence="8" type="ORF">Malapachy_4224</name>
</gene>
<name>A0A0M9VPH0_9BASI</name>
<dbReference type="Pfam" id="PF01885">
    <property type="entry name" value="PTS_2-RNA"/>
    <property type="match status" value="1"/>
</dbReference>
<dbReference type="Gene3D" id="1.10.10.970">
    <property type="entry name" value="RNA 2'-phosphotransferase, Tpt1/KptA family, N-terminal domain"/>
    <property type="match status" value="1"/>
</dbReference>
<dbReference type="InterPro" id="IPR002745">
    <property type="entry name" value="Ptrans_KptA/Tpt1"/>
</dbReference>
<evidence type="ECO:0000256" key="1">
    <source>
        <dbReference type="ARBA" id="ARBA00003343"/>
    </source>
</evidence>
<evidence type="ECO:0000256" key="2">
    <source>
        <dbReference type="ARBA" id="ARBA00009836"/>
    </source>
</evidence>
<dbReference type="InterPro" id="IPR042080">
    <property type="entry name" value="RNA_2'-PTrans_N"/>
</dbReference>
<feature type="compositionally biased region" description="Basic and acidic residues" evidence="7">
    <location>
        <begin position="1"/>
        <end position="16"/>
    </location>
</feature>
<evidence type="ECO:0000256" key="7">
    <source>
        <dbReference type="SAM" id="MobiDB-lite"/>
    </source>
</evidence>
<evidence type="ECO:0000256" key="3">
    <source>
        <dbReference type="ARBA" id="ARBA00012007"/>
    </source>
</evidence>
<dbReference type="SUPFAM" id="SSF56399">
    <property type="entry name" value="ADP-ribosylation"/>
    <property type="match status" value="1"/>
</dbReference>
<comment type="caution">
    <text evidence="8">The sequence shown here is derived from an EMBL/GenBank/DDBJ whole genome shotgun (WGS) entry which is preliminary data.</text>
</comment>
<evidence type="ECO:0000256" key="5">
    <source>
        <dbReference type="ARBA" id="ARBA00023027"/>
    </source>
</evidence>
<dbReference type="GO" id="GO:0000215">
    <property type="term" value="F:tRNA 2'-phosphotransferase activity"/>
    <property type="evidence" value="ECO:0007669"/>
    <property type="project" value="UniProtKB-EC"/>
</dbReference>
<dbReference type="AlphaFoldDB" id="A0A0M9VPH0"/>
<dbReference type="PANTHER" id="PTHR12684:SF2">
    <property type="entry name" value="TRNA 2'-PHOSPHOTRANSFERASE 1"/>
    <property type="match status" value="1"/>
</dbReference>
<comment type="similarity">
    <text evidence="2">Belongs to the KptA/TPT1 family.</text>
</comment>
<dbReference type="Gene3D" id="3.20.170.30">
    <property type="match status" value="1"/>
</dbReference>
<feature type="compositionally biased region" description="Basic residues" evidence="7">
    <location>
        <begin position="17"/>
        <end position="26"/>
    </location>
</feature>
<dbReference type="EMBL" id="LGAV01000004">
    <property type="protein sequence ID" value="KOS14413.1"/>
    <property type="molecule type" value="Genomic_DNA"/>
</dbReference>
<comment type="catalytic activity">
    <reaction evidence="6">
        <text>2'-phospho-[ligated tRNA] + NAD(+) = mature tRNA + ADP-alpha-D-ribose 1'',2''-cyclic phosphate + nicotinamide</text>
        <dbReference type="Rhea" id="RHEA:23324"/>
        <dbReference type="Rhea" id="RHEA-COMP:11106"/>
        <dbReference type="Rhea" id="RHEA-COMP:11107"/>
        <dbReference type="ChEBI" id="CHEBI:17154"/>
        <dbReference type="ChEBI" id="CHEBI:57540"/>
        <dbReference type="ChEBI" id="CHEBI:76596"/>
        <dbReference type="ChEBI" id="CHEBI:82883"/>
        <dbReference type="ChEBI" id="CHEBI:85027"/>
        <dbReference type="EC" id="2.7.1.160"/>
    </reaction>
</comment>
<dbReference type="GO" id="GO:0006388">
    <property type="term" value="P:tRNA splicing, via endonucleolytic cleavage and ligation"/>
    <property type="evidence" value="ECO:0007669"/>
    <property type="project" value="TreeGrafter"/>
</dbReference>
<dbReference type="VEuPathDB" id="FungiDB:Malapachy_4224"/>